<sequence length="669" mass="76597">MASHASRAFLSSYEKYSLRLEVSSDDNVFIIADPDESSGYVFDDQEDARFSLSAHIGVVDKSLVWGLSGFQNDSSEFRIWNHTRTRERYLQVTLHASESNPKEGREERFRRLNLDDYLDIVEYYHADSVEFRHKLGLKPVSPERSIILCFDGTSNQFSNQNTNVVKLVELLKKDDPERQMVYYQAGVGTYAPPGLLTSMGLNAAAKADQGVAWFLYQHVIDGYKYLMETYRAGDQVCIFGFSRGAYTARALAEQVPFAYQIYEASEKGRLHPELETSEAVNANTPPAHQDVDESALPKNIDPERFKITFCIPIKIAFLGVWDTVGSVGAFRRKTLPWIEYNPSVQHFRQALALDENRGNFIPSVWDHSRTKSDEGQSALEVWFKGGHSDIGGGAPPSETINKDYQPSRSPRLSNITLRWMVRQCLTCDGVRVFFDRDAIHRYRKAKILENHSPWATESELEKREKKPELLIRSPGVSVSELLKRFPETKGLGTELEELEATYEELQGRIAELDDFDITHDTYKALDESRWWPILEYLPVPKLSQRESERSNPKTVWSPNMNAARTANRQKPTDLIRLHCSVYRHIKTDTNQTYKPAVEWYNWPKDEWPRIEEGIQRSQMSATDPDSEAVRARLTMIPGPLEPKAGKGVDEDHDGWFSGWFSGWFQRPSA</sequence>
<organism evidence="3 4">
    <name type="scientific">Rhizoctonia solani</name>
    <dbReference type="NCBI Taxonomy" id="456999"/>
    <lineage>
        <taxon>Eukaryota</taxon>
        <taxon>Fungi</taxon>
        <taxon>Dikarya</taxon>
        <taxon>Basidiomycota</taxon>
        <taxon>Agaricomycotina</taxon>
        <taxon>Agaricomycetes</taxon>
        <taxon>Cantharellales</taxon>
        <taxon>Ceratobasidiaceae</taxon>
        <taxon>Rhizoctonia</taxon>
    </lineage>
</organism>
<protein>
    <recommendedName>
        <fullName evidence="2">T6SS Phospholipase effector Tle1-like catalytic domain-containing protein</fullName>
    </recommendedName>
</protein>
<evidence type="ECO:0000256" key="1">
    <source>
        <dbReference type="SAM" id="Coils"/>
    </source>
</evidence>
<comment type="caution">
    <text evidence="3">The sequence shown here is derived from an EMBL/GenBank/DDBJ whole genome shotgun (WGS) entry which is preliminary data.</text>
</comment>
<evidence type="ECO:0000259" key="2">
    <source>
        <dbReference type="Pfam" id="PF09994"/>
    </source>
</evidence>
<evidence type="ECO:0000313" key="3">
    <source>
        <dbReference type="EMBL" id="CAE6458755.1"/>
    </source>
</evidence>
<feature type="coiled-coil region" evidence="1">
    <location>
        <begin position="488"/>
        <end position="515"/>
    </location>
</feature>
<proteinExistence type="predicted"/>
<feature type="domain" description="T6SS Phospholipase effector Tle1-like catalytic" evidence="2">
    <location>
        <begin position="144"/>
        <end position="423"/>
    </location>
</feature>
<accession>A0A8H3BIP7</accession>
<gene>
    <name evidence="3" type="ORF">RDB_LOCUS65621</name>
</gene>
<reference evidence="3" key="1">
    <citation type="submission" date="2021-01" db="EMBL/GenBank/DDBJ databases">
        <authorList>
            <person name="Kaushik A."/>
        </authorList>
    </citation>
    <scope>NUCLEOTIDE SEQUENCE</scope>
    <source>
        <strain evidence="3">AG4-RS23</strain>
    </source>
</reference>
<keyword evidence="1" id="KW-0175">Coiled coil</keyword>
<dbReference type="Proteomes" id="UP000663861">
    <property type="component" value="Unassembled WGS sequence"/>
</dbReference>
<evidence type="ECO:0000313" key="4">
    <source>
        <dbReference type="Proteomes" id="UP000663861"/>
    </source>
</evidence>
<dbReference type="EMBL" id="CAJMWY010001102">
    <property type="protein sequence ID" value="CAE6458755.1"/>
    <property type="molecule type" value="Genomic_DNA"/>
</dbReference>
<dbReference type="AlphaFoldDB" id="A0A8H3BIP7"/>
<dbReference type="PANTHER" id="PTHR33840">
    <property type="match status" value="1"/>
</dbReference>
<name>A0A8H3BIP7_9AGAM</name>
<dbReference type="InterPro" id="IPR018712">
    <property type="entry name" value="Tle1-like_cat"/>
</dbReference>
<dbReference type="PANTHER" id="PTHR33840:SF2">
    <property type="entry name" value="TLE1 PHOSPHOLIPASE DOMAIN-CONTAINING PROTEIN"/>
    <property type="match status" value="1"/>
</dbReference>
<dbReference type="Pfam" id="PF09994">
    <property type="entry name" value="T6SS_Tle1-like_cat"/>
    <property type="match status" value="1"/>
</dbReference>